<name>A0A833DTJ3_9CREN</name>
<organism evidence="2 3">
    <name type="scientific">Ignisphaera aggregans</name>
    <dbReference type="NCBI Taxonomy" id="334771"/>
    <lineage>
        <taxon>Archaea</taxon>
        <taxon>Thermoproteota</taxon>
        <taxon>Thermoprotei</taxon>
        <taxon>Desulfurococcales</taxon>
        <taxon>Desulfurococcaceae</taxon>
        <taxon>Ignisphaera</taxon>
    </lineage>
</organism>
<dbReference type="GO" id="GO:0016810">
    <property type="term" value="F:hydrolase activity, acting on carbon-nitrogen (but not peptide) bonds"/>
    <property type="evidence" value="ECO:0007669"/>
    <property type="project" value="InterPro"/>
</dbReference>
<dbReference type="AlphaFoldDB" id="A0A833DTJ3"/>
<dbReference type="PANTHER" id="PTHR43794">
    <property type="entry name" value="AMINOHYDROLASE SSNA-RELATED"/>
    <property type="match status" value="1"/>
</dbReference>
<dbReference type="SUPFAM" id="SSF51338">
    <property type="entry name" value="Composite domain of metallo-dependent hydrolases"/>
    <property type="match status" value="1"/>
</dbReference>
<dbReference type="InterPro" id="IPR011059">
    <property type="entry name" value="Metal-dep_hydrolase_composite"/>
</dbReference>
<dbReference type="Gene3D" id="2.30.40.10">
    <property type="entry name" value="Urease, subunit C, domain 1"/>
    <property type="match status" value="2"/>
</dbReference>
<dbReference type="PANTHER" id="PTHR43794:SF11">
    <property type="entry name" value="AMIDOHYDROLASE-RELATED DOMAIN-CONTAINING PROTEIN"/>
    <property type="match status" value="1"/>
</dbReference>
<evidence type="ECO:0000256" key="1">
    <source>
        <dbReference type="ARBA" id="ARBA00022801"/>
    </source>
</evidence>
<protein>
    <recommendedName>
        <fullName evidence="4">Amidohydrolase</fullName>
    </recommendedName>
</protein>
<proteinExistence type="predicted"/>
<evidence type="ECO:0000313" key="3">
    <source>
        <dbReference type="Proteomes" id="UP000605805"/>
    </source>
</evidence>
<keyword evidence="1" id="KW-0378">Hydrolase</keyword>
<accession>A0A833DTJ3</accession>
<dbReference type="InterPro" id="IPR050287">
    <property type="entry name" value="MTA/SAH_deaminase"/>
</dbReference>
<reference evidence="2" key="1">
    <citation type="journal article" date="2020" name="ISME J.">
        <title>Gammaproteobacteria mediating utilization of methyl-, sulfur- and petroleum organic compounds in deep ocean hydrothermal plumes.</title>
        <authorList>
            <person name="Zhou Z."/>
            <person name="Liu Y."/>
            <person name="Pan J."/>
            <person name="Cron B.R."/>
            <person name="Toner B.M."/>
            <person name="Anantharaman K."/>
            <person name="Breier J.A."/>
            <person name="Dick G.J."/>
            <person name="Li M."/>
        </authorList>
    </citation>
    <scope>NUCLEOTIDE SEQUENCE</scope>
    <source>
        <strain evidence="2">SZUA-1435</strain>
    </source>
</reference>
<comment type="caution">
    <text evidence="2">The sequence shown here is derived from an EMBL/GenBank/DDBJ whole genome shotgun (WGS) entry which is preliminary data.</text>
</comment>
<evidence type="ECO:0008006" key="4">
    <source>
        <dbReference type="Google" id="ProtNLM"/>
    </source>
</evidence>
<dbReference type="Gene3D" id="3.20.20.140">
    <property type="entry name" value="Metal-dependent hydrolases"/>
    <property type="match status" value="2"/>
</dbReference>
<dbReference type="EMBL" id="DQTV01000045">
    <property type="protein sequence ID" value="HIP56960.1"/>
    <property type="molecule type" value="Genomic_DNA"/>
</dbReference>
<sequence>MKILIENATIVTMNSQKPIIMNGYIYIDKGKVIAVGEGVPPPELELADYVIEGSGRVVIPGFVMGLGDILMYAFRYIVREDENKLREMLRVLTKDEVVSILEVALTSLAMHGVTSIVSMVMDCEVLPLIARAVSETWVRTRSVLRNIDPQDYGTFVHLALRNVTEPDAVSKEIVTFGYYTELRRDLSTVKGALESIEGTIYLTLDRLEHIPTRVLEKAVCLNCPDTVTQVLTRNAIVNDFKLWKAGWAFVFTKAKYLNPRIYLHEVSRHIIEAHDRLALITTWNSKNLRLGMDTIEVGKSADIVILNFREPPGGPLPADVSGIVEAIADGDYVVETVIVGGEVVIDRGEPLMVGASLFKRVAKICESIRQKS</sequence>
<gene>
    <name evidence="2" type="ORF">EYH02_02670</name>
</gene>
<dbReference type="Proteomes" id="UP000605805">
    <property type="component" value="Unassembled WGS sequence"/>
</dbReference>
<evidence type="ECO:0000313" key="2">
    <source>
        <dbReference type="EMBL" id="HIP56960.1"/>
    </source>
</evidence>